<proteinExistence type="predicted"/>
<feature type="transmembrane region" description="Helical" evidence="1">
    <location>
        <begin position="116"/>
        <end position="135"/>
    </location>
</feature>
<sequence>MKNFWGCQQEEEAATINLLKLISHLMSGQSGYGSFERVNLEGKNVGAAMINRRGTSGESPNCCNINIYINNNIQGVNNSVLVGSEVKMGDPGVCLSLSDVKLGKAFLEPKKKSSNLGFYGMLLLVAIAIFLLRSLF</sequence>
<organism evidence="2 3">
    <name type="scientific">Camellia sinensis var. sinensis</name>
    <name type="common">China tea</name>
    <dbReference type="NCBI Taxonomy" id="542762"/>
    <lineage>
        <taxon>Eukaryota</taxon>
        <taxon>Viridiplantae</taxon>
        <taxon>Streptophyta</taxon>
        <taxon>Embryophyta</taxon>
        <taxon>Tracheophyta</taxon>
        <taxon>Spermatophyta</taxon>
        <taxon>Magnoliopsida</taxon>
        <taxon>eudicotyledons</taxon>
        <taxon>Gunneridae</taxon>
        <taxon>Pentapetalae</taxon>
        <taxon>asterids</taxon>
        <taxon>Ericales</taxon>
        <taxon>Theaceae</taxon>
        <taxon>Camellia</taxon>
    </lineage>
</organism>
<dbReference type="SMR" id="A0A4V3WKN2"/>
<dbReference type="AlphaFoldDB" id="A0A4V3WKN2"/>
<name>A0A4V3WKN2_CAMSN</name>
<keyword evidence="3" id="KW-1185">Reference proteome</keyword>
<protein>
    <submittedName>
        <fullName evidence="2">Uncharacterized protein</fullName>
    </submittedName>
</protein>
<keyword evidence="1" id="KW-0812">Transmembrane</keyword>
<evidence type="ECO:0000313" key="2">
    <source>
        <dbReference type="EMBL" id="THG01517.1"/>
    </source>
</evidence>
<keyword evidence="1" id="KW-1133">Transmembrane helix</keyword>
<accession>A0A4V3WKN2</accession>
<evidence type="ECO:0000256" key="1">
    <source>
        <dbReference type="SAM" id="Phobius"/>
    </source>
</evidence>
<comment type="caution">
    <text evidence="2">The sequence shown here is derived from an EMBL/GenBank/DDBJ whole genome shotgun (WGS) entry which is preliminary data.</text>
</comment>
<gene>
    <name evidence="2" type="ORF">TEA_013709</name>
</gene>
<keyword evidence="1" id="KW-0472">Membrane</keyword>
<dbReference type="EMBL" id="SDRB02011405">
    <property type="protein sequence ID" value="THG01517.1"/>
    <property type="molecule type" value="Genomic_DNA"/>
</dbReference>
<evidence type="ECO:0000313" key="3">
    <source>
        <dbReference type="Proteomes" id="UP000306102"/>
    </source>
</evidence>
<reference evidence="2 3" key="1">
    <citation type="journal article" date="2018" name="Proc. Natl. Acad. Sci. U.S.A.">
        <title>Draft genome sequence of Camellia sinensis var. sinensis provides insights into the evolution of the tea genome and tea quality.</title>
        <authorList>
            <person name="Wei C."/>
            <person name="Yang H."/>
            <person name="Wang S."/>
            <person name="Zhao J."/>
            <person name="Liu C."/>
            <person name="Gao L."/>
            <person name="Xia E."/>
            <person name="Lu Y."/>
            <person name="Tai Y."/>
            <person name="She G."/>
            <person name="Sun J."/>
            <person name="Cao H."/>
            <person name="Tong W."/>
            <person name="Gao Q."/>
            <person name="Li Y."/>
            <person name="Deng W."/>
            <person name="Jiang X."/>
            <person name="Wang W."/>
            <person name="Chen Q."/>
            <person name="Zhang S."/>
            <person name="Li H."/>
            <person name="Wu J."/>
            <person name="Wang P."/>
            <person name="Li P."/>
            <person name="Shi C."/>
            <person name="Zheng F."/>
            <person name="Jian J."/>
            <person name="Huang B."/>
            <person name="Shan D."/>
            <person name="Shi M."/>
            <person name="Fang C."/>
            <person name="Yue Y."/>
            <person name="Li F."/>
            <person name="Li D."/>
            <person name="Wei S."/>
            <person name="Han B."/>
            <person name="Jiang C."/>
            <person name="Yin Y."/>
            <person name="Xia T."/>
            <person name="Zhang Z."/>
            <person name="Bennetzen J.L."/>
            <person name="Zhao S."/>
            <person name="Wan X."/>
        </authorList>
    </citation>
    <scope>NUCLEOTIDE SEQUENCE [LARGE SCALE GENOMIC DNA]</scope>
    <source>
        <strain evidence="3">cv. Shuchazao</strain>
        <tissue evidence="2">Leaf</tissue>
    </source>
</reference>
<dbReference type="Proteomes" id="UP000306102">
    <property type="component" value="Unassembled WGS sequence"/>
</dbReference>